<gene>
    <name evidence="1" type="ORF">EZS27_017236</name>
</gene>
<organism evidence="1">
    <name type="scientific">termite gut metagenome</name>
    <dbReference type="NCBI Taxonomy" id="433724"/>
    <lineage>
        <taxon>unclassified sequences</taxon>
        <taxon>metagenomes</taxon>
        <taxon>organismal metagenomes</taxon>
    </lineage>
</organism>
<comment type="caution">
    <text evidence="1">The sequence shown here is derived from an EMBL/GenBank/DDBJ whole genome shotgun (WGS) entry which is preliminary data.</text>
</comment>
<dbReference type="AlphaFoldDB" id="A0A5J4RLA4"/>
<reference evidence="1" key="1">
    <citation type="submission" date="2019-03" db="EMBL/GenBank/DDBJ databases">
        <title>Single cell metagenomics reveals metabolic interactions within the superorganism composed of flagellate Streblomastix strix and complex community of Bacteroidetes bacteria on its surface.</title>
        <authorList>
            <person name="Treitli S.C."/>
            <person name="Kolisko M."/>
            <person name="Husnik F."/>
            <person name="Keeling P."/>
            <person name="Hampl V."/>
        </authorList>
    </citation>
    <scope>NUCLEOTIDE SEQUENCE</scope>
    <source>
        <strain evidence="1">STM</strain>
    </source>
</reference>
<accession>A0A5J4RLA4</accession>
<protein>
    <submittedName>
        <fullName evidence="1">Uncharacterized protein</fullName>
    </submittedName>
</protein>
<sequence length="164" mass="19833">MTNHWKQSGIPHKDWTLVDVIDVREDGQEEWETDYETCMMCGNKKNRYVHVVKHPDLVREFKVGSTCAEKITNDYINPEKREKELRNRATRRVNWIKKQWKMSKNGNYYLNIDDRHLLIYRDEKTKKYKVKIKDTFGKKSFDSLEKAKIAVFNGIEYLKKQNKW</sequence>
<evidence type="ECO:0000313" key="1">
    <source>
        <dbReference type="EMBL" id="KAA6334442.1"/>
    </source>
</evidence>
<name>A0A5J4RLA4_9ZZZZ</name>
<dbReference type="EMBL" id="SNRY01000997">
    <property type="protein sequence ID" value="KAA6334442.1"/>
    <property type="molecule type" value="Genomic_DNA"/>
</dbReference>
<proteinExistence type="predicted"/>